<sequence length="144" mass="15904">MSMRTISLHDGHTVDLYQSMHELPAQRHSEFQCRLVQAGGIGSTMVDVTKHFERLAQFLAAGRTEDATEELAHLHYAFNYCLEQFSPASLAFGCLVASVDGTATATKVEDDGLRQLLDRLSGWGLTQGMVEDICQDVKKNCKPS</sequence>
<accession>A0ABP7N9C2</accession>
<comment type="caution">
    <text evidence="1">The sequence shown here is derived from an EMBL/GenBank/DDBJ whole genome shotgun (WGS) entry which is preliminary data.</text>
</comment>
<dbReference type="EMBL" id="BAABDH010000041">
    <property type="protein sequence ID" value="GAA3940367.1"/>
    <property type="molecule type" value="Genomic_DNA"/>
</dbReference>
<evidence type="ECO:0000313" key="2">
    <source>
        <dbReference type="Proteomes" id="UP001499909"/>
    </source>
</evidence>
<proteinExistence type="predicted"/>
<name>A0ABP7N9C2_9BACT</name>
<organism evidence="1 2">
    <name type="scientific">Hymenobacter algoricola</name>
    <dbReference type="NCBI Taxonomy" id="486267"/>
    <lineage>
        <taxon>Bacteria</taxon>
        <taxon>Pseudomonadati</taxon>
        <taxon>Bacteroidota</taxon>
        <taxon>Cytophagia</taxon>
        <taxon>Cytophagales</taxon>
        <taxon>Hymenobacteraceae</taxon>
        <taxon>Hymenobacter</taxon>
    </lineage>
</organism>
<keyword evidence="2" id="KW-1185">Reference proteome</keyword>
<protein>
    <submittedName>
        <fullName evidence="1">Uncharacterized protein</fullName>
    </submittedName>
</protein>
<reference evidence="2" key="1">
    <citation type="journal article" date="2019" name="Int. J. Syst. Evol. Microbiol.">
        <title>The Global Catalogue of Microorganisms (GCM) 10K type strain sequencing project: providing services to taxonomists for standard genome sequencing and annotation.</title>
        <authorList>
            <consortium name="The Broad Institute Genomics Platform"/>
            <consortium name="The Broad Institute Genome Sequencing Center for Infectious Disease"/>
            <person name="Wu L."/>
            <person name="Ma J."/>
        </authorList>
    </citation>
    <scope>NUCLEOTIDE SEQUENCE [LARGE SCALE GENOMIC DNA]</scope>
    <source>
        <strain evidence="2">JCM 17214</strain>
    </source>
</reference>
<evidence type="ECO:0000313" key="1">
    <source>
        <dbReference type="EMBL" id="GAA3940367.1"/>
    </source>
</evidence>
<gene>
    <name evidence="1" type="ORF">GCM10022406_25490</name>
</gene>
<dbReference type="Proteomes" id="UP001499909">
    <property type="component" value="Unassembled WGS sequence"/>
</dbReference>